<evidence type="ECO:0000313" key="1">
    <source>
        <dbReference type="EMBL" id="TDG17197.1"/>
    </source>
</evidence>
<keyword evidence="2" id="KW-1185">Reference proteome</keyword>
<evidence type="ECO:0000313" key="2">
    <source>
        <dbReference type="Proteomes" id="UP000295722"/>
    </source>
</evidence>
<protein>
    <submittedName>
        <fullName evidence="1">Uncharacterized protein</fullName>
    </submittedName>
</protein>
<reference evidence="1 2" key="1">
    <citation type="submission" date="2019-03" db="EMBL/GenBank/DDBJ databases">
        <title>Paraburkholderia sp. 4M-K11, isolated from subtropical forest soil.</title>
        <authorList>
            <person name="Gao Z.-H."/>
            <person name="Qiu L.-H."/>
        </authorList>
    </citation>
    <scope>NUCLEOTIDE SEQUENCE [LARGE SCALE GENOMIC DNA]</scope>
    <source>
        <strain evidence="1 2">4M-K11</strain>
    </source>
</reference>
<proteinExistence type="predicted"/>
<dbReference type="Proteomes" id="UP000295722">
    <property type="component" value="Unassembled WGS sequence"/>
</dbReference>
<sequence length="99" mass="10643">MAATAQGPAPPGFPAFGTVAVDGSILVVRIYGRCMNSDAFFSFSAIGVHFSQVNPVADHRWNDFRSEQSSDVFTANGNDPGSHALWAYHGHAHLYFCPA</sequence>
<dbReference type="OrthoDB" id="9135842at2"/>
<dbReference type="AlphaFoldDB" id="A0A4R5LY28"/>
<accession>A0A4R5LY28</accession>
<organism evidence="1 2">
    <name type="scientific">Paraburkholderia silviterrae</name>
    <dbReference type="NCBI Taxonomy" id="2528715"/>
    <lineage>
        <taxon>Bacteria</taxon>
        <taxon>Pseudomonadati</taxon>
        <taxon>Pseudomonadota</taxon>
        <taxon>Betaproteobacteria</taxon>
        <taxon>Burkholderiales</taxon>
        <taxon>Burkholderiaceae</taxon>
        <taxon>Paraburkholderia</taxon>
    </lineage>
</organism>
<comment type="caution">
    <text evidence="1">The sequence shown here is derived from an EMBL/GenBank/DDBJ whole genome shotgun (WGS) entry which is preliminary data.</text>
</comment>
<dbReference type="EMBL" id="SMRP01000049">
    <property type="protein sequence ID" value="TDG17197.1"/>
    <property type="molecule type" value="Genomic_DNA"/>
</dbReference>
<gene>
    <name evidence="1" type="ORF">EYW47_38670</name>
</gene>
<name>A0A4R5LY28_9BURK</name>